<dbReference type="HOGENOM" id="CLU_692945_0_0_1"/>
<dbReference type="SMART" id="SM00339">
    <property type="entry name" value="FH"/>
    <property type="match status" value="1"/>
</dbReference>
<feature type="domain" description="Fork-head" evidence="14">
    <location>
        <begin position="241"/>
        <end position="333"/>
    </location>
</feature>
<evidence type="ECO:0000256" key="3">
    <source>
        <dbReference type="ARBA" id="ARBA00022473"/>
    </source>
</evidence>
<keyword evidence="5" id="KW-0597">Phosphoprotein</keyword>
<evidence type="ECO:0000256" key="10">
    <source>
        <dbReference type="ARBA" id="ARBA00023242"/>
    </source>
</evidence>
<keyword evidence="6" id="KW-0341">Growth regulation</keyword>
<feature type="compositionally biased region" description="Basic and acidic residues" evidence="13">
    <location>
        <begin position="1"/>
        <end position="15"/>
    </location>
</feature>
<evidence type="ECO:0000256" key="7">
    <source>
        <dbReference type="ARBA" id="ARBA00023015"/>
    </source>
</evidence>
<keyword evidence="4" id="KW-0963">Cytoplasm</keyword>
<evidence type="ECO:0000313" key="15">
    <source>
        <dbReference type="EMBL" id="EED16590.1"/>
    </source>
</evidence>
<dbReference type="Proteomes" id="UP000001745">
    <property type="component" value="Unassembled WGS sequence"/>
</dbReference>
<reference evidence="16" key="1">
    <citation type="journal article" date="2015" name="Genome Announc.">
        <title>Genome sequence of the AIDS-associated pathogen Penicillium marneffei (ATCC18224) and its near taxonomic relative Talaromyces stipitatus (ATCC10500).</title>
        <authorList>
            <person name="Nierman W.C."/>
            <person name="Fedorova-Abrams N.D."/>
            <person name="Andrianopoulos A."/>
        </authorList>
    </citation>
    <scope>NUCLEOTIDE SEQUENCE [LARGE SCALE GENOMIC DNA]</scope>
    <source>
        <strain evidence="16">ATCC 10500 / CBS 375.48 / QM 6759 / NRRL 1006</strain>
    </source>
</reference>
<evidence type="ECO:0000256" key="5">
    <source>
        <dbReference type="ARBA" id="ARBA00022553"/>
    </source>
</evidence>
<dbReference type="GeneID" id="8103640"/>
<feature type="region of interest" description="Disordered" evidence="13">
    <location>
        <begin position="1"/>
        <end position="68"/>
    </location>
</feature>
<dbReference type="InterPro" id="IPR001766">
    <property type="entry name" value="Fork_head_dom"/>
</dbReference>
<keyword evidence="16" id="KW-1185">Reference proteome</keyword>
<dbReference type="PANTHER" id="PTHR45767">
    <property type="entry name" value="FORKHEAD BOX PROTEIN O"/>
    <property type="match status" value="1"/>
</dbReference>
<dbReference type="PhylomeDB" id="B8MEG3"/>
<evidence type="ECO:0000256" key="1">
    <source>
        <dbReference type="ARBA" id="ARBA00004123"/>
    </source>
</evidence>
<evidence type="ECO:0000256" key="9">
    <source>
        <dbReference type="ARBA" id="ARBA00023163"/>
    </source>
</evidence>
<dbReference type="InterPro" id="IPR030456">
    <property type="entry name" value="TF_fork_head_CS_2"/>
</dbReference>
<dbReference type="STRING" id="441959.B8MEG3"/>
<evidence type="ECO:0000256" key="2">
    <source>
        <dbReference type="ARBA" id="ARBA00004496"/>
    </source>
</evidence>
<dbReference type="GO" id="GO:0005634">
    <property type="term" value="C:nucleus"/>
    <property type="evidence" value="ECO:0007669"/>
    <property type="project" value="UniProtKB-SubCell"/>
</dbReference>
<feature type="region of interest" description="Disordered" evidence="13">
    <location>
        <begin position="173"/>
        <end position="234"/>
    </location>
</feature>
<evidence type="ECO:0000256" key="12">
    <source>
        <dbReference type="PROSITE-ProRule" id="PRU00089"/>
    </source>
</evidence>
<dbReference type="InterPro" id="IPR036390">
    <property type="entry name" value="WH_DNA-bd_sf"/>
</dbReference>
<dbReference type="PANTHER" id="PTHR45767:SF2">
    <property type="entry name" value="FORKHEAD BOX PROTEIN O"/>
    <property type="match status" value="1"/>
</dbReference>
<sequence>MMDNSRHQHRGDPQQRHPRPNSGSPLISASSSPNLAGTADHTRAHFAGNEPFSDYYAPPRSESASNDPHLEPAMFVVNPWEPSFPDSLANRHFIAQNRTFDAGSHGYQPIPYPQHGHSPFASGYSAPSGFLNLNAPAYETSLLNVDSGQPVLRRETPVLHRGFRPIVHGQMIHDSQSPPIGHIQGNHIQGKEPIHPLSVHHPRESSSSVHLPSAVTRTKRSHQQPARKSSVEDVGNHDRPYAYLLYEALRSAQDHKMSLQEIYRWFEENTNKANDPQSKGWQSSIRHNLSMNEAFILHNETPARGKSKNNYWTLTEDALKNGVQSTTRYRNNVSKRPLIHDDMDQRRDTGRRGGNILSHPSKSRRISQHPEADPFEQFRSSHGYDIQQQISQQQPVEDTSRHNMYYQDPSIFVPVATQGLNPSIIVTSTVASDGSQYGFVRSHSSSSQFGHDFTQFDT</sequence>
<proteinExistence type="predicted"/>
<dbReference type="PROSITE" id="PS50039">
    <property type="entry name" value="FORK_HEAD_3"/>
    <property type="match status" value="1"/>
</dbReference>
<comment type="subcellular location">
    <subcellularLocation>
        <location evidence="2">Cytoplasm</location>
    </subcellularLocation>
    <subcellularLocation>
        <location evidence="1 12">Nucleus</location>
    </subcellularLocation>
</comment>
<dbReference type="InterPro" id="IPR036388">
    <property type="entry name" value="WH-like_DNA-bd_sf"/>
</dbReference>
<accession>B8MEG3</accession>
<dbReference type="GO" id="GO:0000978">
    <property type="term" value="F:RNA polymerase II cis-regulatory region sequence-specific DNA binding"/>
    <property type="evidence" value="ECO:0007669"/>
    <property type="project" value="TreeGrafter"/>
</dbReference>
<organism evidence="15 16">
    <name type="scientific">Talaromyces stipitatus (strain ATCC 10500 / CBS 375.48 / QM 6759 / NRRL 1006)</name>
    <name type="common">Penicillium stipitatum</name>
    <dbReference type="NCBI Taxonomy" id="441959"/>
    <lineage>
        <taxon>Eukaryota</taxon>
        <taxon>Fungi</taxon>
        <taxon>Dikarya</taxon>
        <taxon>Ascomycota</taxon>
        <taxon>Pezizomycotina</taxon>
        <taxon>Eurotiomycetes</taxon>
        <taxon>Eurotiomycetidae</taxon>
        <taxon>Eurotiales</taxon>
        <taxon>Trichocomaceae</taxon>
        <taxon>Talaromyces</taxon>
        <taxon>Talaromyces sect. Talaromyces</taxon>
    </lineage>
</organism>
<evidence type="ECO:0000256" key="4">
    <source>
        <dbReference type="ARBA" id="ARBA00022490"/>
    </source>
</evidence>
<feature type="DNA-binding region" description="Fork-head" evidence="12">
    <location>
        <begin position="241"/>
        <end position="333"/>
    </location>
</feature>
<evidence type="ECO:0000256" key="6">
    <source>
        <dbReference type="ARBA" id="ARBA00022604"/>
    </source>
</evidence>
<evidence type="ECO:0000256" key="13">
    <source>
        <dbReference type="SAM" id="MobiDB-lite"/>
    </source>
</evidence>
<keyword evidence="8 12" id="KW-0238">DNA-binding</keyword>
<dbReference type="GO" id="GO:0000981">
    <property type="term" value="F:DNA-binding transcription factor activity, RNA polymerase II-specific"/>
    <property type="evidence" value="ECO:0007669"/>
    <property type="project" value="TreeGrafter"/>
</dbReference>
<feature type="compositionally biased region" description="Basic and acidic residues" evidence="13">
    <location>
        <begin position="338"/>
        <end position="351"/>
    </location>
</feature>
<dbReference type="EMBL" id="EQ962656">
    <property type="protein sequence ID" value="EED16590.1"/>
    <property type="molecule type" value="Genomic_DNA"/>
</dbReference>
<dbReference type="OrthoDB" id="5954824at2759"/>
<protein>
    <recommendedName>
        <fullName evidence="11">Forkhead box protein O</fullName>
    </recommendedName>
</protein>
<dbReference type="RefSeq" id="XP_002483824.1">
    <property type="nucleotide sequence ID" value="XM_002483779.1"/>
</dbReference>
<name>B8MEG3_TALSN</name>
<gene>
    <name evidence="15" type="ORF">TSTA_016670</name>
</gene>
<keyword evidence="3" id="KW-0217">Developmental protein</keyword>
<feature type="region of interest" description="Disordered" evidence="13">
    <location>
        <begin position="337"/>
        <end position="376"/>
    </location>
</feature>
<evidence type="ECO:0000256" key="11">
    <source>
        <dbReference type="ARBA" id="ARBA00039893"/>
    </source>
</evidence>
<dbReference type="GO" id="GO:0005737">
    <property type="term" value="C:cytoplasm"/>
    <property type="evidence" value="ECO:0007669"/>
    <property type="project" value="UniProtKB-SubCell"/>
</dbReference>
<dbReference type="PROSITE" id="PS00658">
    <property type="entry name" value="FORK_HEAD_2"/>
    <property type="match status" value="1"/>
</dbReference>
<keyword evidence="7" id="KW-0805">Transcription regulation</keyword>
<evidence type="ECO:0000259" key="14">
    <source>
        <dbReference type="PROSITE" id="PS50039"/>
    </source>
</evidence>
<dbReference type="eggNOG" id="KOG2294">
    <property type="taxonomic scope" value="Eukaryota"/>
</dbReference>
<dbReference type="InParanoid" id="B8MEG3"/>
<dbReference type="Gene3D" id="1.10.10.10">
    <property type="entry name" value="Winged helix-like DNA-binding domain superfamily/Winged helix DNA-binding domain"/>
    <property type="match status" value="1"/>
</dbReference>
<dbReference type="Pfam" id="PF00250">
    <property type="entry name" value="Forkhead"/>
    <property type="match status" value="1"/>
</dbReference>
<dbReference type="SUPFAM" id="SSF46785">
    <property type="entry name" value="Winged helix' DNA-binding domain"/>
    <property type="match status" value="1"/>
</dbReference>
<evidence type="ECO:0000313" key="16">
    <source>
        <dbReference type="Proteomes" id="UP000001745"/>
    </source>
</evidence>
<keyword evidence="9" id="KW-0804">Transcription</keyword>
<evidence type="ECO:0000256" key="8">
    <source>
        <dbReference type="ARBA" id="ARBA00023125"/>
    </source>
</evidence>
<dbReference type="VEuPathDB" id="FungiDB:TSTA_016670"/>
<dbReference type="AlphaFoldDB" id="B8MEG3"/>
<feature type="compositionally biased region" description="Low complexity" evidence="13">
    <location>
        <begin position="21"/>
        <end position="36"/>
    </location>
</feature>
<keyword evidence="10 12" id="KW-0539">Nucleus</keyword>